<sequence length="42" mass="5073">MSCHNLPIVNTYFDTNEILKQRDDSCWELDTMSSEDYSERRE</sequence>
<accession>A0A975TC82</accession>
<protein>
    <submittedName>
        <fullName evidence="1">Uncharacterized protein</fullName>
    </submittedName>
</protein>
<dbReference type="KEGG" id="rsin:B6N60_04057"/>
<reference evidence="1" key="1">
    <citation type="submission" date="2017-04" db="EMBL/GenBank/DDBJ databases">
        <title>Genome deletions in a multicellular cyanobacterial endosymbiont for morphological adaptation in marine diatoms.</title>
        <authorList>
            <person name="Wang Y."/>
            <person name="Gao H."/>
            <person name="Li R."/>
            <person name="Xu X."/>
        </authorList>
    </citation>
    <scope>NUCLEOTIDE SEQUENCE</scope>
    <source>
        <strain evidence="1">FACHB 800</strain>
    </source>
</reference>
<organism evidence="1 2">
    <name type="scientific">Richelia sinica FACHB-800</name>
    <dbReference type="NCBI Taxonomy" id="1357546"/>
    <lineage>
        <taxon>Bacteria</taxon>
        <taxon>Bacillati</taxon>
        <taxon>Cyanobacteriota</taxon>
        <taxon>Cyanophyceae</taxon>
        <taxon>Nostocales</taxon>
        <taxon>Nostocaceae</taxon>
        <taxon>Richelia</taxon>
    </lineage>
</organism>
<dbReference type="EMBL" id="CP021056">
    <property type="protein sequence ID" value="QXE25343.1"/>
    <property type="molecule type" value="Genomic_DNA"/>
</dbReference>
<dbReference type="Pfam" id="PF19861">
    <property type="entry name" value="DUF6335"/>
    <property type="match status" value="1"/>
</dbReference>
<name>A0A975TC82_9NOST</name>
<dbReference type="InterPro" id="IPR046298">
    <property type="entry name" value="DUF6335"/>
</dbReference>
<gene>
    <name evidence="1" type="ORF">B6N60_04057</name>
</gene>
<keyword evidence="2" id="KW-1185">Reference proteome</keyword>
<evidence type="ECO:0000313" key="2">
    <source>
        <dbReference type="Proteomes" id="UP000683511"/>
    </source>
</evidence>
<dbReference type="RefSeq" id="WP_242034160.1">
    <property type="nucleotide sequence ID" value="NZ_CP021056.1"/>
</dbReference>
<dbReference type="AlphaFoldDB" id="A0A975TC82"/>
<proteinExistence type="predicted"/>
<dbReference type="Proteomes" id="UP000683511">
    <property type="component" value="Chromosome"/>
</dbReference>
<evidence type="ECO:0000313" key="1">
    <source>
        <dbReference type="EMBL" id="QXE25343.1"/>
    </source>
</evidence>